<keyword evidence="2" id="KW-1185">Reference proteome</keyword>
<accession>A0ACC0YE30</accession>
<sequence length="152" mass="17106">MFLVGIWFDKIPERTLDWSGNCNDPTQIVFVLNLTLNGQLVLKHSNGTQFFIQNDKSTTLALMQDNGNFVLQDSSTKIIYQSFDNPTTNNILLGQNLVMRKIFTDPGYWYTATTGKGVIEPSLVQFAKAQAWLDMNSKSSSSTGIWGIEFKL</sequence>
<comment type="caution">
    <text evidence="1">The sequence shown here is derived from an EMBL/GenBank/DDBJ whole genome shotgun (WGS) entry which is preliminary data.</text>
</comment>
<dbReference type="Proteomes" id="UP001163603">
    <property type="component" value="Chromosome 7"/>
</dbReference>
<protein>
    <submittedName>
        <fullName evidence="1">Uncharacterized protein</fullName>
    </submittedName>
</protein>
<gene>
    <name evidence="1" type="ORF">Pint_24836</name>
</gene>
<organism evidence="1 2">
    <name type="scientific">Pistacia integerrima</name>
    <dbReference type="NCBI Taxonomy" id="434235"/>
    <lineage>
        <taxon>Eukaryota</taxon>
        <taxon>Viridiplantae</taxon>
        <taxon>Streptophyta</taxon>
        <taxon>Embryophyta</taxon>
        <taxon>Tracheophyta</taxon>
        <taxon>Spermatophyta</taxon>
        <taxon>Magnoliopsida</taxon>
        <taxon>eudicotyledons</taxon>
        <taxon>Gunneridae</taxon>
        <taxon>Pentapetalae</taxon>
        <taxon>rosids</taxon>
        <taxon>malvids</taxon>
        <taxon>Sapindales</taxon>
        <taxon>Anacardiaceae</taxon>
        <taxon>Pistacia</taxon>
    </lineage>
</organism>
<proteinExistence type="predicted"/>
<dbReference type="EMBL" id="CM047742">
    <property type="protein sequence ID" value="KAJ0035091.1"/>
    <property type="molecule type" value="Genomic_DNA"/>
</dbReference>
<evidence type="ECO:0000313" key="2">
    <source>
        <dbReference type="Proteomes" id="UP001163603"/>
    </source>
</evidence>
<name>A0ACC0YE30_9ROSI</name>
<evidence type="ECO:0000313" key="1">
    <source>
        <dbReference type="EMBL" id="KAJ0035091.1"/>
    </source>
</evidence>
<reference evidence="2" key="1">
    <citation type="journal article" date="2023" name="G3 (Bethesda)">
        <title>Genome assembly and association tests identify interacting loci associated with vigor, precocity, and sex in interspecific pistachio rootstocks.</title>
        <authorList>
            <person name="Palmer W."/>
            <person name="Jacygrad E."/>
            <person name="Sagayaradj S."/>
            <person name="Cavanaugh K."/>
            <person name="Han R."/>
            <person name="Bertier L."/>
            <person name="Beede B."/>
            <person name="Kafkas S."/>
            <person name="Golino D."/>
            <person name="Preece J."/>
            <person name="Michelmore R."/>
        </authorList>
    </citation>
    <scope>NUCLEOTIDE SEQUENCE [LARGE SCALE GENOMIC DNA]</scope>
</reference>